<accession>A0ABS0GS67</accession>
<dbReference type="Pfam" id="PF03364">
    <property type="entry name" value="Polyketide_cyc"/>
    <property type="match status" value="1"/>
</dbReference>
<dbReference type="PANTHER" id="PTHR33824:SF7">
    <property type="entry name" value="POLYKETIDE CYCLASE_DEHYDRASE AND LIPID TRANSPORT SUPERFAMILY PROTEIN"/>
    <property type="match status" value="1"/>
</dbReference>
<protein>
    <submittedName>
        <fullName evidence="2">SRPBCC family protein</fullName>
    </submittedName>
</protein>
<evidence type="ECO:0000259" key="1">
    <source>
        <dbReference type="Pfam" id="PF03364"/>
    </source>
</evidence>
<name>A0ABS0GS67_9ACTN</name>
<dbReference type="InterPro" id="IPR047137">
    <property type="entry name" value="ORF3"/>
</dbReference>
<dbReference type="SUPFAM" id="SSF55961">
    <property type="entry name" value="Bet v1-like"/>
    <property type="match status" value="1"/>
</dbReference>
<evidence type="ECO:0000313" key="2">
    <source>
        <dbReference type="EMBL" id="MBF9129041.1"/>
    </source>
</evidence>
<organism evidence="2 3">
    <name type="scientific">Plantactinospora alkalitolerans</name>
    <dbReference type="NCBI Taxonomy" id="2789879"/>
    <lineage>
        <taxon>Bacteria</taxon>
        <taxon>Bacillati</taxon>
        <taxon>Actinomycetota</taxon>
        <taxon>Actinomycetes</taxon>
        <taxon>Micromonosporales</taxon>
        <taxon>Micromonosporaceae</taxon>
        <taxon>Plantactinospora</taxon>
    </lineage>
</organism>
<gene>
    <name evidence="2" type="ORF">I0C86_08590</name>
</gene>
<sequence>MSGVTKSVDVAVPIRTAYDQWTQFEEFPHFMEGVSEVRQISDTMTHWKVEVGGVNREFDAKITEQLPDERVAWTSTDGTRQAGVVTFHRLDENHTRVTAQMEFEPHGIAEKAGDKLGLVDRRISGDLTRFKEFIERRGSESGAWRGTVDRPQP</sequence>
<feature type="domain" description="Coenzyme Q-binding protein COQ10 START" evidence="1">
    <location>
        <begin position="10"/>
        <end position="130"/>
    </location>
</feature>
<reference evidence="2 3" key="1">
    <citation type="submission" date="2020-11" db="EMBL/GenBank/DDBJ databases">
        <title>A novel isolate from a Black sea contaminated sediment with potential to produce alkanes: Plantactinospora alkalitolerans sp. nov.</title>
        <authorList>
            <person name="Carro L."/>
            <person name="Veyisoglu A."/>
            <person name="Guven K."/>
            <person name="Schumann P."/>
            <person name="Klenk H.-P."/>
            <person name="Sahin N."/>
        </authorList>
    </citation>
    <scope>NUCLEOTIDE SEQUENCE [LARGE SCALE GENOMIC DNA]</scope>
    <source>
        <strain evidence="2 3">S1510</strain>
    </source>
</reference>
<evidence type="ECO:0000313" key="3">
    <source>
        <dbReference type="Proteomes" id="UP000638560"/>
    </source>
</evidence>
<dbReference type="PANTHER" id="PTHR33824">
    <property type="entry name" value="POLYKETIDE CYCLASE/DEHYDRASE AND LIPID TRANSPORT SUPERFAMILY PROTEIN"/>
    <property type="match status" value="1"/>
</dbReference>
<dbReference type="InterPro" id="IPR005031">
    <property type="entry name" value="COQ10_START"/>
</dbReference>
<dbReference type="InterPro" id="IPR023393">
    <property type="entry name" value="START-like_dom_sf"/>
</dbReference>
<dbReference type="EMBL" id="JADPUN010000102">
    <property type="protein sequence ID" value="MBF9129041.1"/>
    <property type="molecule type" value="Genomic_DNA"/>
</dbReference>
<comment type="caution">
    <text evidence="2">The sequence shown here is derived from an EMBL/GenBank/DDBJ whole genome shotgun (WGS) entry which is preliminary data.</text>
</comment>
<proteinExistence type="predicted"/>
<dbReference type="Gene3D" id="3.30.530.20">
    <property type="match status" value="1"/>
</dbReference>
<keyword evidence="3" id="KW-1185">Reference proteome</keyword>
<dbReference type="CDD" id="cd07817">
    <property type="entry name" value="SRPBCC_8"/>
    <property type="match status" value="1"/>
</dbReference>
<dbReference type="Proteomes" id="UP000638560">
    <property type="component" value="Unassembled WGS sequence"/>
</dbReference>
<dbReference type="RefSeq" id="WP_196200684.1">
    <property type="nucleotide sequence ID" value="NZ_JADPUN010000102.1"/>
</dbReference>